<reference evidence="1" key="1">
    <citation type="submission" date="2022-09" db="EMBL/GenBank/DDBJ databases">
        <title>Intensive care unit water sources are persistently colonized with multi-drug resistant bacteria and are the site of extensive horizontal gene transfer of antibiotic resistance genes.</title>
        <authorList>
            <person name="Diorio-Toth L."/>
        </authorList>
    </citation>
    <scope>NUCLEOTIDE SEQUENCE</scope>
    <source>
        <strain evidence="1">GD04065</strain>
    </source>
</reference>
<dbReference type="InterPro" id="IPR006450">
    <property type="entry name" value="Phage_HK97_gp6-like"/>
</dbReference>
<dbReference type="Proteomes" id="UP001157887">
    <property type="component" value="Unassembled WGS sequence"/>
</dbReference>
<protein>
    <submittedName>
        <fullName evidence="1">Head-tail connector protein</fullName>
    </submittedName>
</protein>
<name>A0AAW6RX34_ACIJO</name>
<dbReference type="InterPro" id="IPR021146">
    <property type="entry name" value="Phage_gp6-like_head-tail"/>
</dbReference>
<evidence type="ECO:0000313" key="1">
    <source>
        <dbReference type="EMBL" id="MDG9788383.1"/>
    </source>
</evidence>
<dbReference type="Pfam" id="PF05135">
    <property type="entry name" value="Phage_connect_1"/>
    <property type="match status" value="1"/>
</dbReference>
<dbReference type="AlphaFoldDB" id="A0AAW6RX34"/>
<sequence length="44" mass="4963">MSIVELHEVKRHLHYADDSNDASLKSFIVAADAIIKNYITDNFG</sequence>
<gene>
    <name evidence="1" type="ORF">N7566_15625</name>
</gene>
<dbReference type="Gene3D" id="1.10.3230.30">
    <property type="entry name" value="Phage gp6-like head-tail connector protein"/>
    <property type="match status" value="1"/>
</dbReference>
<dbReference type="EMBL" id="JAOECG010000031">
    <property type="protein sequence ID" value="MDG9788383.1"/>
    <property type="molecule type" value="Genomic_DNA"/>
</dbReference>
<dbReference type="RefSeq" id="WP_228259167.1">
    <property type="nucleotide sequence ID" value="NZ_JAOECG010000031.1"/>
</dbReference>
<organism evidence="1 2">
    <name type="scientific">Acinetobacter johnsonii</name>
    <dbReference type="NCBI Taxonomy" id="40214"/>
    <lineage>
        <taxon>Bacteria</taxon>
        <taxon>Pseudomonadati</taxon>
        <taxon>Pseudomonadota</taxon>
        <taxon>Gammaproteobacteria</taxon>
        <taxon>Moraxellales</taxon>
        <taxon>Moraxellaceae</taxon>
        <taxon>Acinetobacter</taxon>
    </lineage>
</organism>
<dbReference type="NCBIfam" id="TIGR01560">
    <property type="entry name" value="put_DNA_pack"/>
    <property type="match status" value="1"/>
</dbReference>
<evidence type="ECO:0000313" key="2">
    <source>
        <dbReference type="Proteomes" id="UP001157887"/>
    </source>
</evidence>
<comment type="caution">
    <text evidence="1">The sequence shown here is derived from an EMBL/GenBank/DDBJ whole genome shotgun (WGS) entry which is preliminary data.</text>
</comment>
<proteinExistence type="predicted"/>
<accession>A0AAW6RX34</accession>